<gene>
    <name evidence="3" type="ORF">H9X83_02660</name>
</gene>
<feature type="domain" description="Peptidase M56" evidence="2">
    <location>
        <begin position="7"/>
        <end position="277"/>
    </location>
</feature>
<dbReference type="Pfam" id="PF05569">
    <property type="entry name" value="Peptidase_M56"/>
    <property type="match status" value="1"/>
</dbReference>
<feature type="transmembrane region" description="Helical" evidence="1">
    <location>
        <begin position="35"/>
        <end position="54"/>
    </location>
</feature>
<dbReference type="InterPro" id="IPR052173">
    <property type="entry name" value="Beta-lactam_resp_regulator"/>
</dbReference>
<sequence length="696" mass="79407">MDRWFLEILNLSFCGSFAILAALVLRLLLKKSPRVISYGLWIVVFLALIFPIRLKTDYSPMPVGVESFQAEKLYQAVPRAESGIPVVDEFFAERTPARQLGEEVFPMERLMEGASVLWIGGAVLLLGYGAFSSLRLRKKLKNGKKLEPQVYQVEGLPTAFVMGMPPRIYLPADLTEEERAHVLCHERIHIRRHDMRIKQGAFLILCLHWFNPLVWLAFRCMEADMESACDEKVLETMGTDIKKKYSLSLVRLSAEERWFGTPLAFGEKPVKTRVKHILRYKKPVSAVAGLAIVAAAAVGCAVWSAPAEKSDANDIIHMEEEKITSMVEEQGSRIVDRVVLQRIEHCRVNGLLGEDVAVEVWSEKCRFRLDSDKSLQLPDGITQEGDWLYLESEKYAFGASATPNPDENGVDVRQYTKEQEALFGVCFGSIYPYELAMPQEEMDTMVRALLEEKGYIMPETYAGEHMVAEVSLHQQKGYSDWRLFLSQPVKQGDDGIWCVERWSDETGNLYYNYISGAEEDVYYAEQQAQCDEGHIVGLLNPEDVAMTFLREEMGLGSVTTEDIVVKEGTLEDFYGPMSSKRFGYIVKLVPEDSILHLNEAQWYTEENRDRLAQVQLDPDMEMPNGFYIRRWENDTVLQLGERPEILVVEMTENGAEQKELRSWEELAEYLEERGEVPFWITTEGGIVTKAEEQYLP</sequence>
<keyword evidence="1" id="KW-1133">Transmembrane helix</keyword>
<evidence type="ECO:0000313" key="3">
    <source>
        <dbReference type="EMBL" id="MBM6877062.1"/>
    </source>
</evidence>
<accession>A0ABS2G8Y0</accession>
<evidence type="ECO:0000313" key="4">
    <source>
        <dbReference type="Proteomes" id="UP000729290"/>
    </source>
</evidence>
<dbReference type="EMBL" id="JACSNV010000003">
    <property type="protein sequence ID" value="MBM6877062.1"/>
    <property type="molecule type" value="Genomic_DNA"/>
</dbReference>
<comment type="caution">
    <text evidence="3">The sequence shown here is derived from an EMBL/GenBank/DDBJ whole genome shotgun (WGS) entry which is preliminary data.</text>
</comment>
<dbReference type="PANTHER" id="PTHR34978">
    <property type="entry name" value="POSSIBLE SENSOR-TRANSDUCER PROTEIN BLAR"/>
    <property type="match status" value="1"/>
</dbReference>
<evidence type="ECO:0000259" key="2">
    <source>
        <dbReference type="Pfam" id="PF05569"/>
    </source>
</evidence>
<feature type="transmembrane region" description="Helical" evidence="1">
    <location>
        <begin position="116"/>
        <end position="136"/>
    </location>
</feature>
<feature type="transmembrane region" description="Helical" evidence="1">
    <location>
        <begin position="6"/>
        <end position="28"/>
    </location>
</feature>
<keyword evidence="1" id="KW-0472">Membrane</keyword>
<dbReference type="RefSeq" id="WP_205132979.1">
    <property type="nucleotide sequence ID" value="NZ_JACSNT010000003.1"/>
</dbReference>
<keyword evidence="1" id="KW-0812">Transmembrane</keyword>
<organism evidence="3 4">
    <name type="scientific">Anaerotignum lactatifermentans</name>
    <dbReference type="NCBI Taxonomy" id="160404"/>
    <lineage>
        <taxon>Bacteria</taxon>
        <taxon>Bacillati</taxon>
        <taxon>Bacillota</taxon>
        <taxon>Clostridia</taxon>
        <taxon>Lachnospirales</taxon>
        <taxon>Anaerotignaceae</taxon>
        <taxon>Anaerotignum</taxon>
    </lineage>
</organism>
<name>A0ABS2G8Y0_9FIRM</name>
<protein>
    <recommendedName>
        <fullName evidence="2">Peptidase M56 domain-containing protein</fullName>
    </recommendedName>
</protein>
<keyword evidence="4" id="KW-1185">Reference proteome</keyword>
<proteinExistence type="predicted"/>
<reference evidence="3 4" key="1">
    <citation type="journal article" date="2021" name="Sci. Rep.">
        <title>The distribution of antibiotic resistance genes in chicken gut microbiota commensals.</title>
        <authorList>
            <person name="Juricova H."/>
            <person name="Matiasovicova J."/>
            <person name="Kubasova T."/>
            <person name="Cejkova D."/>
            <person name="Rychlik I."/>
        </authorList>
    </citation>
    <scope>NUCLEOTIDE SEQUENCE [LARGE SCALE GENOMIC DNA]</scope>
    <source>
        <strain evidence="3 4">An431b</strain>
    </source>
</reference>
<dbReference type="PANTHER" id="PTHR34978:SF3">
    <property type="entry name" value="SLR0241 PROTEIN"/>
    <property type="match status" value="1"/>
</dbReference>
<evidence type="ECO:0000256" key="1">
    <source>
        <dbReference type="SAM" id="Phobius"/>
    </source>
</evidence>
<dbReference type="InterPro" id="IPR008756">
    <property type="entry name" value="Peptidase_M56"/>
</dbReference>
<dbReference type="CDD" id="cd07341">
    <property type="entry name" value="M56_BlaR1_MecR1_like"/>
    <property type="match status" value="1"/>
</dbReference>
<dbReference type="Proteomes" id="UP000729290">
    <property type="component" value="Unassembled WGS sequence"/>
</dbReference>